<keyword evidence="1" id="KW-0677">Repeat</keyword>
<evidence type="ECO:0000259" key="3">
    <source>
        <dbReference type="Pfam" id="PF24993"/>
    </source>
</evidence>
<keyword evidence="2" id="KW-0175">Coiled coil</keyword>
<dbReference type="EMBL" id="JASSZA010000009">
    <property type="protein sequence ID" value="KAK2102745.1"/>
    <property type="molecule type" value="Genomic_DNA"/>
</dbReference>
<evidence type="ECO:0000313" key="4">
    <source>
        <dbReference type="EMBL" id="KAK2102745.1"/>
    </source>
</evidence>
<protein>
    <submittedName>
        <fullName evidence="4">Translational activator of GCN4</fullName>
    </submittedName>
</protein>
<keyword evidence="5" id="KW-1185">Reference proteome</keyword>
<name>A0ABQ9V0W0_SAGOE</name>
<dbReference type="InterPro" id="IPR016024">
    <property type="entry name" value="ARM-type_fold"/>
</dbReference>
<evidence type="ECO:0000256" key="1">
    <source>
        <dbReference type="ARBA" id="ARBA00022737"/>
    </source>
</evidence>
<evidence type="ECO:0000256" key="2">
    <source>
        <dbReference type="SAM" id="Coils"/>
    </source>
</evidence>
<dbReference type="SUPFAM" id="SSF48371">
    <property type="entry name" value="ARM repeat"/>
    <property type="match status" value="1"/>
</dbReference>
<accession>A0ABQ9V0W0</accession>
<feature type="coiled-coil region" evidence="2">
    <location>
        <begin position="838"/>
        <end position="875"/>
    </location>
</feature>
<dbReference type="Pfam" id="PF24993">
    <property type="entry name" value="GNC1_N"/>
    <property type="match status" value="1"/>
</dbReference>
<dbReference type="InterPro" id="IPR056810">
    <property type="entry name" value="GNC1-like_N"/>
</dbReference>
<organism evidence="4 5">
    <name type="scientific">Saguinus oedipus</name>
    <name type="common">Cotton-top tamarin</name>
    <name type="synonym">Oedipomidas oedipus</name>
    <dbReference type="NCBI Taxonomy" id="9490"/>
    <lineage>
        <taxon>Eukaryota</taxon>
        <taxon>Metazoa</taxon>
        <taxon>Chordata</taxon>
        <taxon>Craniata</taxon>
        <taxon>Vertebrata</taxon>
        <taxon>Euteleostomi</taxon>
        <taxon>Mammalia</taxon>
        <taxon>Eutheria</taxon>
        <taxon>Euarchontoglires</taxon>
        <taxon>Primates</taxon>
        <taxon>Haplorrhini</taxon>
        <taxon>Platyrrhini</taxon>
        <taxon>Cebidae</taxon>
        <taxon>Callitrichinae</taxon>
        <taxon>Saguinus</taxon>
    </lineage>
</organism>
<proteinExistence type="predicted"/>
<comment type="caution">
    <text evidence="4">The sequence shown here is derived from an EMBL/GenBank/DDBJ whole genome shotgun (WGS) entry which is preliminary data.</text>
</comment>
<feature type="domain" description="Stalled ribosome sensor GCN1-like N-terminal" evidence="3">
    <location>
        <begin position="243"/>
        <end position="374"/>
    </location>
</feature>
<dbReference type="Proteomes" id="UP001266305">
    <property type="component" value="Unassembled WGS sequence"/>
</dbReference>
<dbReference type="PANTHER" id="PTHR23346">
    <property type="entry name" value="TRANSLATIONAL ACTIVATOR GCN1-RELATED"/>
    <property type="match status" value="1"/>
</dbReference>
<sequence>MQWTANMVSETLKRFAGKVTTASVKERREILSELGKCLKCEEWCEPCMGLLLSVPPTPSISLSYPTDLPEGAVKGLCRLFCLTLHRYRDAASRRALQAAIQQLAEAQPEATAKNLLHSLQSSGIGSKAGVPSKSSGSAALLALTWTCLLVRIVFPSKAKRQGDIWNKLVEVQCLLLLEVLGGSHKHAVDGAVKKLTKLWKENPGLVEQYLSAILSLEPSQSYAGMLGLLMQFCTSHKETDMGALLDFYMKNILMSKVKPPKYLLDSCAPLLRYLSHSEFKDLILPTIQKSLLRSPENVIETISSLLASVTLDLSQYALDIVKGLASHLKSNSPHLMDEAVLALQNLARQCSDSSAMEALTKHLFAILGGSEGKLTVVAQKMSVLSGIGSISHHVVSGPSSQVLNGIVAELFILFLQQEVHEGTLVHAVSVLALWCNRFTTEVPRKLTEWFKKAFSLKTSTSAVRHAYLQCMLASYRGDTLLQALDLLPLLIQTVEKAASQSTQVPTVAEGVAAALLLLKLSVADSQAEAKLSSFWQLIVDEKKQVFTSEKFLLMASEDALCTVLHLTERLFLDHPHRLTGNKVQQYHRALVAVLLSRTWHVRRQAQQTARKLLSSLGGFKLAHGLLEELKTVLSSHKVLPLEALVTSAGEVTEAGKAYVPPRVLQEALCVISGVPGLKGDITDTERLAQEMLIISHHPSLVALQSGLWPALLARMKIDPEAFITRHLDQIIPRITTQSPLNQSSMNAMGSLSILSPDRVLPQLISTITASVQNPALRLVTREEFAIMQTPAGELYDKSIIQSAQQDSIKKANMKRENKAYSFKEQIIELELKEEIKKKKGIKEEVQLTSKQKEMLQAQLDREAQVRRRLQELDGELEAALGLLDIILAKNPSGLTQYIPVLVDSFLPLLKSPLAAPRIKNPFLSLAACVMPPRLKALGTLVSHVTLRLLKPECALDKSWCQEELSVAVKRAVTLLHTHTITSRVGKGEPGKSWDGTKGTRWCELVPGMLLGLQHHPGPPEPGGLDQMVALVVCELL</sequence>
<evidence type="ECO:0000313" key="5">
    <source>
        <dbReference type="Proteomes" id="UP001266305"/>
    </source>
</evidence>
<reference evidence="4 5" key="1">
    <citation type="submission" date="2023-05" db="EMBL/GenBank/DDBJ databases">
        <title>B98-5 Cell Line De Novo Hybrid Assembly: An Optical Mapping Approach.</title>
        <authorList>
            <person name="Kananen K."/>
            <person name="Auerbach J.A."/>
            <person name="Kautto E."/>
            <person name="Blachly J.S."/>
        </authorList>
    </citation>
    <scope>NUCLEOTIDE SEQUENCE [LARGE SCALE GENOMIC DNA]</scope>
    <source>
        <strain evidence="4">B95-8</strain>
        <tissue evidence="4">Cell line</tissue>
    </source>
</reference>
<gene>
    <name evidence="4" type="primary">GCN1_5</name>
    <name evidence="4" type="ORF">P7K49_020412</name>
</gene>
<dbReference type="PANTHER" id="PTHR23346:SF7">
    <property type="entry name" value="STALLED RIBOSOME SENSOR GCN1"/>
    <property type="match status" value="1"/>
</dbReference>